<accession>S9SIM6</accession>
<proteinExistence type="predicted"/>
<feature type="transmembrane region" description="Helical" evidence="2">
    <location>
        <begin position="285"/>
        <end position="307"/>
    </location>
</feature>
<evidence type="ECO:0000256" key="2">
    <source>
        <dbReference type="SAM" id="Phobius"/>
    </source>
</evidence>
<keyword evidence="2" id="KW-1133">Transmembrane helix</keyword>
<name>S9SIM6_9RHOB</name>
<feature type="transmembrane region" description="Helical" evidence="2">
    <location>
        <begin position="65"/>
        <end position="88"/>
    </location>
</feature>
<dbReference type="Proteomes" id="UP000015346">
    <property type="component" value="Unassembled WGS sequence"/>
</dbReference>
<protein>
    <submittedName>
        <fullName evidence="3">Uncharacterized protein</fullName>
    </submittedName>
</protein>
<dbReference type="AlphaFoldDB" id="S9SIM6"/>
<sequence>MAERTTILTPPPATSATPAHYVDWPAILAGAVVAAAIGVVFAGFGAALGLSALSAERGEGSGTVSLILTALWALITLLLAYGAGGYVAGRMRRRVDVATGEEVQARDALHGMVVWALGILVGAWMAGSVVGAAANAVGHVASGAARTVGAVAQGMGTAAAGAAQAAGEAAAGGNGLDLSGFDPIEAINNRLLRGTGERIDSDVSVSPVVRDILFEVARTGELTEGDRAILAEEIAANSTLTPQEAEARIDEAVARLQELRQQAEQALAQAEQAARDAAETARRSAVLTGFLAAAAAVIALAAAMYGAGLGRTPSRRRTAPALAAHLVTVARPCFDPQPIPGRSPDRTIPAGGRFGAPLAFRSPSHYLRG</sequence>
<keyword evidence="1" id="KW-0175">Coiled coil</keyword>
<keyword evidence="2" id="KW-0472">Membrane</keyword>
<feature type="transmembrane region" description="Helical" evidence="2">
    <location>
        <begin position="27"/>
        <end position="53"/>
    </location>
</feature>
<keyword evidence="2" id="KW-0812">Transmembrane</keyword>
<evidence type="ECO:0000256" key="1">
    <source>
        <dbReference type="SAM" id="Coils"/>
    </source>
</evidence>
<feature type="coiled-coil region" evidence="1">
    <location>
        <begin position="242"/>
        <end position="283"/>
    </location>
</feature>
<dbReference type="EMBL" id="AOLV01000010">
    <property type="protein sequence ID" value="EPX86204.1"/>
    <property type="molecule type" value="Genomic_DNA"/>
</dbReference>
<comment type="caution">
    <text evidence="3">The sequence shown here is derived from an EMBL/GenBank/DDBJ whole genome shotgun (WGS) entry which is preliminary data.</text>
</comment>
<reference evidence="3 4" key="1">
    <citation type="journal article" date="2013" name="Stand. Genomic Sci.">
        <title>Genome sequence of the reddish-pigmented Rubellimicrobium thermophilum type strain (DSM 16684(T)), a member of the Roseobacter clade.</title>
        <authorList>
            <person name="Fiebig A."/>
            <person name="Riedel T."/>
            <person name="Gronow S."/>
            <person name="Petersen J."/>
            <person name="Klenk H.P."/>
            <person name="Goker M."/>
        </authorList>
    </citation>
    <scope>NUCLEOTIDE SEQUENCE [LARGE SCALE GENOMIC DNA]</scope>
    <source>
        <strain evidence="3 4">DSM 16684</strain>
    </source>
</reference>
<dbReference type="RefSeq" id="WP_021097112.1">
    <property type="nucleotide sequence ID" value="NZ_KE557320.1"/>
</dbReference>
<keyword evidence="4" id="KW-1185">Reference proteome</keyword>
<evidence type="ECO:0000313" key="3">
    <source>
        <dbReference type="EMBL" id="EPX86204.1"/>
    </source>
</evidence>
<evidence type="ECO:0000313" key="4">
    <source>
        <dbReference type="Proteomes" id="UP000015346"/>
    </source>
</evidence>
<dbReference type="STRING" id="1123069.ruthe_01014"/>
<dbReference type="HOGENOM" id="CLU_063844_1_0_5"/>
<gene>
    <name evidence="3" type="ORF">ruthe_01014</name>
</gene>
<feature type="transmembrane region" description="Helical" evidence="2">
    <location>
        <begin position="108"/>
        <end position="126"/>
    </location>
</feature>
<organism evidence="3 4">
    <name type="scientific">Rubellimicrobium thermophilum DSM 16684</name>
    <dbReference type="NCBI Taxonomy" id="1123069"/>
    <lineage>
        <taxon>Bacteria</taxon>
        <taxon>Pseudomonadati</taxon>
        <taxon>Pseudomonadota</taxon>
        <taxon>Alphaproteobacteria</taxon>
        <taxon>Rhodobacterales</taxon>
        <taxon>Roseobacteraceae</taxon>
        <taxon>Rubellimicrobium</taxon>
    </lineage>
</organism>